<dbReference type="InterPro" id="IPR007421">
    <property type="entry name" value="Schlafen_AlbA_2_dom"/>
</dbReference>
<gene>
    <name evidence="2" type="ORF">BRAFLDRAFT_100539</name>
</gene>
<protein>
    <recommendedName>
        <fullName evidence="1">Schlafen AlbA-2 domain-containing protein</fullName>
    </recommendedName>
</protein>
<evidence type="ECO:0000313" key="2">
    <source>
        <dbReference type="EMBL" id="EEN43352.1"/>
    </source>
</evidence>
<dbReference type="InParanoid" id="C3ZVT7"/>
<dbReference type="Pfam" id="PF04326">
    <property type="entry name" value="SLFN_AlbA_2"/>
    <property type="match status" value="1"/>
</dbReference>
<name>C3ZVT7_BRAFL</name>
<dbReference type="EMBL" id="GG666692">
    <property type="protein sequence ID" value="EEN43352.1"/>
    <property type="molecule type" value="Genomic_DNA"/>
</dbReference>
<dbReference type="InterPro" id="IPR038461">
    <property type="entry name" value="Schlafen_AlbA_2_dom_sf"/>
</dbReference>
<dbReference type="PANTHER" id="PTHR12155:SF41">
    <property type="entry name" value="SCHLAFEN ALBA-2 DOMAIN-CONTAINING PROTEIN"/>
    <property type="match status" value="1"/>
</dbReference>
<accession>C3ZVT7</accession>
<organism>
    <name type="scientific">Branchiostoma floridae</name>
    <name type="common">Florida lancelet</name>
    <name type="synonym">Amphioxus</name>
    <dbReference type="NCBI Taxonomy" id="7739"/>
    <lineage>
        <taxon>Eukaryota</taxon>
        <taxon>Metazoa</taxon>
        <taxon>Chordata</taxon>
        <taxon>Cephalochordata</taxon>
        <taxon>Leptocardii</taxon>
        <taxon>Amphioxiformes</taxon>
        <taxon>Branchiostomatidae</taxon>
        <taxon>Branchiostoma</taxon>
    </lineage>
</organism>
<feature type="domain" description="Schlafen AlbA-2" evidence="1">
    <location>
        <begin position="51"/>
        <end position="155"/>
    </location>
</feature>
<reference evidence="2" key="1">
    <citation type="journal article" date="2008" name="Nature">
        <title>The amphioxus genome and the evolution of the chordate karyotype.</title>
        <authorList>
            <consortium name="US DOE Joint Genome Institute (JGI-PGF)"/>
            <person name="Putnam N.H."/>
            <person name="Butts T."/>
            <person name="Ferrier D.E.K."/>
            <person name="Furlong R.F."/>
            <person name="Hellsten U."/>
            <person name="Kawashima T."/>
            <person name="Robinson-Rechavi M."/>
            <person name="Shoguchi E."/>
            <person name="Terry A."/>
            <person name="Yu J.-K."/>
            <person name="Benito-Gutierrez E.L."/>
            <person name="Dubchak I."/>
            <person name="Garcia-Fernandez J."/>
            <person name="Gibson-Brown J.J."/>
            <person name="Grigoriev I.V."/>
            <person name="Horton A.C."/>
            <person name="de Jong P.J."/>
            <person name="Jurka J."/>
            <person name="Kapitonov V.V."/>
            <person name="Kohara Y."/>
            <person name="Kuroki Y."/>
            <person name="Lindquist E."/>
            <person name="Lucas S."/>
            <person name="Osoegawa K."/>
            <person name="Pennacchio L.A."/>
            <person name="Salamov A.A."/>
            <person name="Satou Y."/>
            <person name="Sauka-Spengler T."/>
            <person name="Schmutz J."/>
            <person name="Shin-I T."/>
            <person name="Toyoda A."/>
            <person name="Bronner-Fraser M."/>
            <person name="Fujiyama A."/>
            <person name="Holland L.Z."/>
            <person name="Holland P.W.H."/>
            <person name="Satoh N."/>
            <person name="Rokhsar D.S."/>
        </authorList>
    </citation>
    <scope>NUCLEOTIDE SEQUENCE [LARGE SCALE GENOMIC DNA]</scope>
    <source>
        <strain evidence="2">S238N-H82</strain>
        <tissue evidence="2">Testes</tissue>
    </source>
</reference>
<dbReference type="AlphaFoldDB" id="C3ZVT7"/>
<dbReference type="Gene3D" id="3.30.950.30">
    <property type="entry name" value="Schlafen, AAA domain"/>
    <property type="match status" value="1"/>
</dbReference>
<dbReference type="InterPro" id="IPR029684">
    <property type="entry name" value="Schlafen"/>
</dbReference>
<evidence type="ECO:0000259" key="1">
    <source>
        <dbReference type="Pfam" id="PF04326"/>
    </source>
</evidence>
<proteinExistence type="predicted"/>
<sequence>MFPCYGCKSLNYNILGMIELDRPAHYIHEEVIKVDRDVVFMTGYDAFCQDLKKNACAFLNGNGGTMFVGVLDNGTVKGVGLTSSQEDDLSRSAHDTIADFLPDVPPSWINVRFVPIMNLELKVVEVHVKAGPIQELYETGDHKVFMRKHGKAEELNPLQIAEEVVERYKMTIRQSAEC</sequence>
<dbReference type="PANTHER" id="PTHR12155">
    <property type="entry name" value="SCHLAFEN"/>
    <property type="match status" value="1"/>
</dbReference>